<accession>A0A8H6RH85</accession>
<evidence type="ECO:0000256" key="1">
    <source>
        <dbReference type="SAM" id="MobiDB-lite"/>
    </source>
</evidence>
<feature type="compositionally biased region" description="Basic residues" evidence="1">
    <location>
        <begin position="485"/>
        <end position="494"/>
    </location>
</feature>
<feature type="region of interest" description="Disordered" evidence="1">
    <location>
        <begin position="182"/>
        <end position="206"/>
    </location>
</feature>
<organism evidence="2 3">
    <name type="scientific">Pseudocercospora fuligena</name>
    <dbReference type="NCBI Taxonomy" id="685502"/>
    <lineage>
        <taxon>Eukaryota</taxon>
        <taxon>Fungi</taxon>
        <taxon>Dikarya</taxon>
        <taxon>Ascomycota</taxon>
        <taxon>Pezizomycotina</taxon>
        <taxon>Dothideomycetes</taxon>
        <taxon>Dothideomycetidae</taxon>
        <taxon>Mycosphaerellales</taxon>
        <taxon>Mycosphaerellaceae</taxon>
        <taxon>Pseudocercospora</taxon>
    </lineage>
</organism>
<name>A0A8H6RH85_9PEZI</name>
<proteinExistence type="predicted"/>
<reference evidence="2" key="1">
    <citation type="submission" date="2020-04" db="EMBL/GenBank/DDBJ databases">
        <title>Draft genome resource of the tomato pathogen Pseudocercospora fuligena.</title>
        <authorList>
            <person name="Zaccaron A."/>
        </authorList>
    </citation>
    <scope>NUCLEOTIDE SEQUENCE</scope>
    <source>
        <strain evidence="2">PF001</strain>
    </source>
</reference>
<feature type="region of interest" description="Disordered" evidence="1">
    <location>
        <begin position="1"/>
        <end position="48"/>
    </location>
</feature>
<protein>
    <submittedName>
        <fullName evidence="2">Uncharacterized protein</fullName>
    </submittedName>
</protein>
<sequence length="506" mass="56516">MREKRQAVRSPAALEQLGTPATTCASDSDQLANVNEDTNTPAVDQPDDAAANEYEDIAMLPSHSTFRVPSSPRHETLKDIQKLYLSEARHLDPEAYIRRPRRTAGTTNDSFIPRKYGRSRSTAFRVPFKREHFHDMQDIAEARYERDSLRSLQKDKVASNGTRSGARRVGILQSLVPIIHPDKSPEEITAAEGPQKDGKGHLPVPKDATYRAYRRFDQKHARAGRSSKHGLIDGAEYVDSGWYHVNEPRHGTIMPGRSARSVSASIDSHLRKRTNRQANENLLMSYELVGWAGIIVPRDERGDLIAGDDPASKKAQEVLEKVLSSDKLLREERRLSSADVEGDEYDLIWATKLGCLGNANPYSIKRRGRLNLGSEMEGLRVLPPLHPAPTAEQQAQKLMEAFWAELEAEMATSSGSDGTENYEASLESVTNQFWEDVKRSVKAQISDSDEQAPPQPLMAKSKADTKLRKRGIDQVDSDIVLTSRPPKRPARRKLKAEARKMSGGRT</sequence>
<keyword evidence="3" id="KW-1185">Reference proteome</keyword>
<evidence type="ECO:0000313" key="3">
    <source>
        <dbReference type="Proteomes" id="UP000660729"/>
    </source>
</evidence>
<feature type="region of interest" description="Disordered" evidence="1">
    <location>
        <begin position="444"/>
        <end position="506"/>
    </location>
</feature>
<comment type="caution">
    <text evidence="2">The sequence shown here is derived from an EMBL/GenBank/DDBJ whole genome shotgun (WGS) entry which is preliminary data.</text>
</comment>
<evidence type="ECO:0000313" key="2">
    <source>
        <dbReference type="EMBL" id="KAF7191036.1"/>
    </source>
</evidence>
<gene>
    <name evidence="2" type="ORF">HII31_07660</name>
</gene>
<feature type="compositionally biased region" description="Basic and acidic residues" evidence="1">
    <location>
        <begin position="461"/>
        <end position="473"/>
    </location>
</feature>
<dbReference type="AlphaFoldDB" id="A0A8H6RH85"/>
<dbReference type="Proteomes" id="UP000660729">
    <property type="component" value="Unassembled WGS sequence"/>
</dbReference>
<feature type="compositionally biased region" description="Polar residues" evidence="1">
    <location>
        <begin position="19"/>
        <end position="42"/>
    </location>
</feature>
<dbReference type="EMBL" id="JABCIY010000164">
    <property type="protein sequence ID" value="KAF7191036.1"/>
    <property type="molecule type" value="Genomic_DNA"/>
</dbReference>